<dbReference type="Gene3D" id="3.90.190.10">
    <property type="entry name" value="Protein tyrosine phosphatase superfamily"/>
    <property type="match status" value="1"/>
</dbReference>
<dbReference type="InterPro" id="IPR029021">
    <property type="entry name" value="Prot-tyrosine_phosphatase-like"/>
</dbReference>
<dbReference type="InterPro" id="IPR016130">
    <property type="entry name" value="Tyr_Pase_AS"/>
</dbReference>
<dbReference type="Proteomes" id="UP001158576">
    <property type="component" value="Chromosome 2"/>
</dbReference>
<keyword evidence="3" id="KW-0904">Protein phosphatase</keyword>
<keyword evidence="7" id="KW-1185">Reference proteome</keyword>
<evidence type="ECO:0000313" key="7">
    <source>
        <dbReference type="Proteomes" id="UP001158576"/>
    </source>
</evidence>
<dbReference type="InterPro" id="IPR000387">
    <property type="entry name" value="Tyr_Pase_dom"/>
</dbReference>
<reference evidence="6 7" key="1">
    <citation type="submission" date="2021-04" db="EMBL/GenBank/DDBJ databases">
        <authorList>
            <person name="Bliznina A."/>
        </authorList>
    </citation>
    <scope>NUCLEOTIDE SEQUENCE [LARGE SCALE GENOMIC DNA]</scope>
</reference>
<dbReference type="Pfam" id="PF00782">
    <property type="entry name" value="DSPc"/>
    <property type="match status" value="1"/>
</dbReference>
<name>A0ABN7T4Q5_OIKDI</name>
<protein>
    <submittedName>
        <fullName evidence="6">Oidioi.mRNA.OKI2018_I69.chr2.g6981.t1.cds</fullName>
    </submittedName>
</protein>
<keyword evidence="2" id="KW-0378">Hydrolase</keyword>
<evidence type="ECO:0000256" key="2">
    <source>
        <dbReference type="ARBA" id="ARBA00022801"/>
    </source>
</evidence>
<evidence type="ECO:0000313" key="6">
    <source>
        <dbReference type="EMBL" id="CAG5112806.1"/>
    </source>
</evidence>
<organism evidence="6 7">
    <name type="scientific">Oikopleura dioica</name>
    <name type="common">Tunicate</name>
    <dbReference type="NCBI Taxonomy" id="34765"/>
    <lineage>
        <taxon>Eukaryota</taxon>
        <taxon>Metazoa</taxon>
        <taxon>Chordata</taxon>
        <taxon>Tunicata</taxon>
        <taxon>Appendicularia</taxon>
        <taxon>Copelata</taxon>
        <taxon>Oikopleuridae</taxon>
        <taxon>Oikopleura</taxon>
    </lineage>
</organism>
<evidence type="ECO:0000259" key="5">
    <source>
        <dbReference type="PROSITE" id="PS50056"/>
    </source>
</evidence>
<dbReference type="PROSITE" id="PS00383">
    <property type="entry name" value="TYR_PHOSPHATASE_1"/>
    <property type="match status" value="1"/>
</dbReference>
<proteinExistence type="inferred from homology"/>
<sequence length="181" mass="20701">MAYLYGYNEIIPGLYLSSGNAACNEMNAEKYKISCIVNCTHNLPNADWTERRRDIKLCRVSLPSESDLLTVNYRDRPSEPIKNAFDTITRVINEELKIGGAVLVHCNMGVSRSTSVILAFLMKYWGMPLRRAFELVRSKRSCVNPNIGFWKQLIKYEEIIFHKNTVEFEIGPKGCMPNVCI</sequence>
<feature type="domain" description="Tyrosine specific protein phosphatases" evidence="5">
    <location>
        <begin position="82"/>
        <end position="140"/>
    </location>
</feature>
<comment type="similarity">
    <text evidence="1">Belongs to the protein-tyrosine phosphatase family. Non-receptor class dual specificity subfamily.</text>
</comment>
<dbReference type="PANTHER" id="PTHR45961">
    <property type="entry name" value="IP21249P"/>
    <property type="match status" value="1"/>
</dbReference>
<dbReference type="InterPro" id="IPR020422">
    <property type="entry name" value="TYR_PHOSPHATASE_DUAL_dom"/>
</dbReference>
<dbReference type="SMART" id="SM00195">
    <property type="entry name" value="DSPc"/>
    <property type="match status" value="1"/>
</dbReference>
<dbReference type="PROSITE" id="PS50056">
    <property type="entry name" value="TYR_PHOSPHATASE_2"/>
    <property type="match status" value="1"/>
</dbReference>
<dbReference type="SUPFAM" id="SSF52799">
    <property type="entry name" value="(Phosphotyrosine protein) phosphatases II"/>
    <property type="match status" value="1"/>
</dbReference>
<dbReference type="EMBL" id="OU015567">
    <property type="protein sequence ID" value="CAG5112806.1"/>
    <property type="molecule type" value="Genomic_DNA"/>
</dbReference>
<gene>
    <name evidence="6" type="ORF">OKIOD_LOCUS15746</name>
</gene>
<evidence type="ECO:0000256" key="1">
    <source>
        <dbReference type="ARBA" id="ARBA00008601"/>
    </source>
</evidence>
<dbReference type="InterPro" id="IPR000340">
    <property type="entry name" value="Dual-sp_phosphatase_cat-dom"/>
</dbReference>
<dbReference type="PROSITE" id="PS50054">
    <property type="entry name" value="TYR_PHOSPHATASE_DUAL"/>
    <property type="match status" value="1"/>
</dbReference>
<dbReference type="InterPro" id="IPR052103">
    <property type="entry name" value="Dual_spec_Phospatases"/>
</dbReference>
<dbReference type="CDD" id="cd14498">
    <property type="entry name" value="DSP"/>
    <property type="match status" value="1"/>
</dbReference>
<evidence type="ECO:0000256" key="3">
    <source>
        <dbReference type="ARBA" id="ARBA00022912"/>
    </source>
</evidence>
<evidence type="ECO:0000259" key="4">
    <source>
        <dbReference type="PROSITE" id="PS50054"/>
    </source>
</evidence>
<feature type="domain" description="Tyrosine-protein phosphatase" evidence="4">
    <location>
        <begin position="6"/>
        <end position="162"/>
    </location>
</feature>
<dbReference type="PANTHER" id="PTHR45961:SF6">
    <property type="entry name" value="IP21249P"/>
    <property type="match status" value="1"/>
</dbReference>
<accession>A0ABN7T4Q5</accession>